<comment type="caution">
    <text evidence="2">The sequence shown here is derived from an EMBL/GenBank/DDBJ whole genome shotgun (WGS) entry which is preliminary data.</text>
</comment>
<sequence length="176" mass="20132">MEDDEPLIVAKMIDFLYGLDYDDHRSEGRPSVKGDNPDETPTEYESANADQPTGQNPYSLLINAKAYIIADKYDIQALKEWAVTKYKEVLPTTWNSTAFTESARLIYDSTLDNDRMLREVIIRKASENVKVLFDRGEFIDLLQSHGDFAMEVLRSVVFDSEPRQEAQAAIKNAFVW</sequence>
<accession>A0A8H4QX08</accession>
<protein>
    <submittedName>
        <fullName evidence="2">Uncharacterized protein</fullName>
    </submittedName>
</protein>
<evidence type="ECO:0000256" key="1">
    <source>
        <dbReference type="SAM" id="MobiDB-lite"/>
    </source>
</evidence>
<reference evidence="2 3" key="1">
    <citation type="submission" date="2020-03" db="EMBL/GenBank/DDBJ databases">
        <title>Draft Genome Sequence of Cudoniella acicularis.</title>
        <authorList>
            <person name="Buettner E."/>
            <person name="Kellner H."/>
        </authorList>
    </citation>
    <scope>NUCLEOTIDE SEQUENCE [LARGE SCALE GENOMIC DNA]</scope>
    <source>
        <strain evidence="2 3">DSM 108380</strain>
    </source>
</reference>
<gene>
    <name evidence="2" type="ORF">G7Y89_g14762</name>
</gene>
<keyword evidence="3" id="KW-1185">Reference proteome</keyword>
<dbReference type="OrthoDB" id="6359816at2759"/>
<feature type="compositionally biased region" description="Basic and acidic residues" evidence="1">
    <location>
        <begin position="26"/>
        <end position="36"/>
    </location>
</feature>
<dbReference type="AlphaFoldDB" id="A0A8H4QX08"/>
<feature type="region of interest" description="Disordered" evidence="1">
    <location>
        <begin position="26"/>
        <end position="55"/>
    </location>
</feature>
<feature type="compositionally biased region" description="Polar residues" evidence="1">
    <location>
        <begin position="43"/>
        <end position="55"/>
    </location>
</feature>
<dbReference type="EMBL" id="JAAMPI010002042">
    <property type="protein sequence ID" value="KAF4619085.1"/>
    <property type="molecule type" value="Genomic_DNA"/>
</dbReference>
<organism evidence="2 3">
    <name type="scientific">Cudoniella acicularis</name>
    <dbReference type="NCBI Taxonomy" id="354080"/>
    <lineage>
        <taxon>Eukaryota</taxon>
        <taxon>Fungi</taxon>
        <taxon>Dikarya</taxon>
        <taxon>Ascomycota</taxon>
        <taxon>Pezizomycotina</taxon>
        <taxon>Leotiomycetes</taxon>
        <taxon>Helotiales</taxon>
        <taxon>Tricladiaceae</taxon>
        <taxon>Cudoniella</taxon>
    </lineage>
</organism>
<dbReference type="Proteomes" id="UP000566819">
    <property type="component" value="Unassembled WGS sequence"/>
</dbReference>
<name>A0A8H4QX08_9HELO</name>
<evidence type="ECO:0000313" key="3">
    <source>
        <dbReference type="Proteomes" id="UP000566819"/>
    </source>
</evidence>
<dbReference type="PANTHER" id="PTHR47843">
    <property type="entry name" value="BTB DOMAIN-CONTAINING PROTEIN-RELATED"/>
    <property type="match status" value="1"/>
</dbReference>
<proteinExistence type="predicted"/>
<dbReference type="PANTHER" id="PTHR47843:SF5">
    <property type="entry name" value="BTB_POZ DOMAIN PROTEIN"/>
    <property type="match status" value="1"/>
</dbReference>
<evidence type="ECO:0000313" key="2">
    <source>
        <dbReference type="EMBL" id="KAF4619085.1"/>
    </source>
</evidence>